<keyword evidence="3" id="KW-0206">Cytoskeleton</keyword>
<comment type="subcellular location">
    <subcellularLocation>
        <location evidence="3">Cytoplasm</location>
        <location evidence="3">Cytoskeleton</location>
    </subcellularLocation>
</comment>
<evidence type="ECO:0000256" key="3">
    <source>
        <dbReference type="RuleBase" id="RU364030"/>
    </source>
</evidence>
<accession>A0A8T0HPC0</accession>
<dbReference type="SUPFAM" id="SSF46988">
    <property type="entry name" value="Tubulin chaperone cofactor A"/>
    <property type="match status" value="1"/>
</dbReference>
<organism evidence="4 5">
    <name type="scientific">Ceratodon purpureus</name>
    <name type="common">Fire moss</name>
    <name type="synonym">Dicranum purpureum</name>
    <dbReference type="NCBI Taxonomy" id="3225"/>
    <lineage>
        <taxon>Eukaryota</taxon>
        <taxon>Viridiplantae</taxon>
        <taxon>Streptophyta</taxon>
        <taxon>Embryophyta</taxon>
        <taxon>Bryophyta</taxon>
        <taxon>Bryophytina</taxon>
        <taxon>Bryopsida</taxon>
        <taxon>Dicranidae</taxon>
        <taxon>Pseudoditrichales</taxon>
        <taxon>Ditrichaceae</taxon>
        <taxon>Ceratodon</taxon>
    </lineage>
</organism>
<dbReference type="PANTHER" id="PTHR21500:SF0">
    <property type="entry name" value="TUBULIN-SPECIFIC CHAPERONE A"/>
    <property type="match status" value="1"/>
</dbReference>
<dbReference type="InterPro" id="IPR004226">
    <property type="entry name" value="TBCA"/>
</dbReference>
<proteinExistence type="inferred from homology"/>
<keyword evidence="2 3" id="KW-0143">Chaperone</keyword>
<dbReference type="InterPro" id="IPR036126">
    <property type="entry name" value="TBCA_sf"/>
</dbReference>
<evidence type="ECO:0000256" key="1">
    <source>
        <dbReference type="ARBA" id="ARBA00006806"/>
    </source>
</evidence>
<keyword evidence="3" id="KW-0963">Cytoplasm</keyword>
<dbReference type="Gene3D" id="1.20.58.90">
    <property type="match status" value="1"/>
</dbReference>
<name>A0A8T0HPC0_CERPU</name>
<dbReference type="Proteomes" id="UP000822688">
    <property type="component" value="Chromosome V"/>
</dbReference>
<keyword evidence="3" id="KW-0493">Microtubule</keyword>
<comment type="subunit">
    <text evidence="3">Supercomplex made of cofactors A to E. Cofactors A and D function by capturing and stabilizing tubulin in a quasi-native conformation. Cofactor E binds to the cofactor D-tubulin complex; interaction with cofactor C then causes the release of tubulin polypeptides that are committed to the native state.</text>
</comment>
<dbReference type="GO" id="GO:0048487">
    <property type="term" value="F:beta-tubulin binding"/>
    <property type="evidence" value="ECO:0007669"/>
    <property type="project" value="InterPro"/>
</dbReference>
<comment type="caution">
    <text evidence="4">The sequence shown here is derived from an EMBL/GenBank/DDBJ whole genome shotgun (WGS) entry which is preliminary data.</text>
</comment>
<evidence type="ECO:0000256" key="2">
    <source>
        <dbReference type="ARBA" id="ARBA00023186"/>
    </source>
</evidence>
<gene>
    <name evidence="4" type="ORF">KC19_VG116200</name>
</gene>
<dbReference type="Pfam" id="PF02970">
    <property type="entry name" value="TBCA"/>
    <property type="match status" value="1"/>
</dbReference>
<protein>
    <recommendedName>
        <fullName evidence="3">Tubulin-specific chaperone A</fullName>
    </recommendedName>
</protein>
<keyword evidence="5" id="KW-1185">Reference proteome</keyword>
<dbReference type="GO" id="GO:0007023">
    <property type="term" value="P:post-chaperonin tubulin folding pathway"/>
    <property type="evidence" value="ECO:0007669"/>
    <property type="project" value="UniProtKB-UniRule"/>
</dbReference>
<evidence type="ECO:0000313" key="5">
    <source>
        <dbReference type="Proteomes" id="UP000822688"/>
    </source>
</evidence>
<sequence length="129" mass="14477">MKTTSQHGRPRAGMDESTLKSLKVKMGVCKRVMKELHSYEQEVEREFAKTENMKNAQACPFDIKQQENVLAESYMMIPNCQRRLDAALATLVKAVSECEALTIPDDCEELSAATRLIAQVKPIFADLPS</sequence>
<dbReference type="GO" id="GO:0005874">
    <property type="term" value="C:microtubule"/>
    <property type="evidence" value="ECO:0007669"/>
    <property type="project" value="UniProtKB-KW"/>
</dbReference>
<dbReference type="PANTHER" id="PTHR21500">
    <property type="entry name" value="TUBULIN-SPECIFIC CHAPERONE A"/>
    <property type="match status" value="1"/>
</dbReference>
<comment type="similarity">
    <text evidence="1 3">Belongs to the TBCA family.</text>
</comment>
<evidence type="ECO:0000313" key="4">
    <source>
        <dbReference type="EMBL" id="KAG0572676.1"/>
    </source>
</evidence>
<reference evidence="4" key="1">
    <citation type="submission" date="2020-06" db="EMBL/GenBank/DDBJ databases">
        <title>WGS assembly of Ceratodon purpureus strain R40.</title>
        <authorList>
            <person name="Carey S.B."/>
            <person name="Jenkins J."/>
            <person name="Shu S."/>
            <person name="Lovell J.T."/>
            <person name="Sreedasyam A."/>
            <person name="Maumus F."/>
            <person name="Tiley G.P."/>
            <person name="Fernandez-Pozo N."/>
            <person name="Barry K."/>
            <person name="Chen C."/>
            <person name="Wang M."/>
            <person name="Lipzen A."/>
            <person name="Daum C."/>
            <person name="Saski C.A."/>
            <person name="Payton A.C."/>
            <person name="Mcbreen J.C."/>
            <person name="Conrad R.E."/>
            <person name="Kollar L.M."/>
            <person name="Olsson S."/>
            <person name="Huttunen S."/>
            <person name="Landis J.B."/>
            <person name="Wickett N.J."/>
            <person name="Johnson M.G."/>
            <person name="Rensing S.A."/>
            <person name="Grimwood J."/>
            <person name="Schmutz J."/>
            <person name="Mcdaniel S.F."/>
        </authorList>
    </citation>
    <scope>NUCLEOTIDE SEQUENCE</scope>
    <source>
        <strain evidence="4">R40</strain>
    </source>
</reference>
<dbReference type="GO" id="GO:0005829">
    <property type="term" value="C:cytosol"/>
    <property type="evidence" value="ECO:0007669"/>
    <property type="project" value="TreeGrafter"/>
</dbReference>
<dbReference type="EMBL" id="CM026426">
    <property type="protein sequence ID" value="KAG0572676.1"/>
    <property type="molecule type" value="Genomic_DNA"/>
</dbReference>
<dbReference type="AlphaFoldDB" id="A0A8T0HPC0"/>
<dbReference type="GO" id="GO:0007021">
    <property type="term" value="P:tubulin complex assembly"/>
    <property type="evidence" value="ECO:0007669"/>
    <property type="project" value="UniProtKB-UniRule"/>
</dbReference>